<organism evidence="3 4">
    <name type="scientific">Durusdinium trenchii</name>
    <dbReference type="NCBI Taxonomy" id="1381693"/>
    <lineage>
        <taxon>Eukaryota</taxon>
        <taxon>Sar</taxon>
        <taxon>Alveolata</taxon>
        <taxon>Dinophyceae</taxon>
        <taxon>Suessiales</taxon>
        <taxon>Symbiodiniaceae</taxon>
        <taxon>Durusdinium</taxon>
    </lineage>
</organism>
<accession>A0ABP0T1M8</accession>
<dbReference type="Proteomes" id="UP001642484">
    <property type="component" value="Unassembled WGS sequence"/>
</dbReference>
<feature type="chain" id="PRO_5045588823" evidence="2">
    <location>
        <begin position="21"/>
        <end position="574"/>
    </location>
</feature>
<feature type="transmembrane region" description="Helical" evidence="1">
    <location>
        <begin position="232"/>
        <end position="254"/>
    </location>
</feature>
<feature type="transmembrane region" description="Helical" evidence="1">
    <location>
        <begin position="377"/>
        <end position="396"/>
    </location>
</feature>
<keyword evidence="1" id="KW-0472">Membrane</keyword>
<keyword evidence="1" id="KW-1133">Transmembrane helix</keyword>
<reference evidence="3 4" key="1">
    <citation type="submission" date="2024-02" db="EMBL/GenBank/DDBJ databases">
        <authorList>
            <person name="Chen Y."/>
            <person name="Shah S."/>
            <person name="Dougan E. K."/>
            <person name="Thang M."/>
            <person name="Chan C."/>
        </authorList>
    </citation>
    <scope>NUCLEOTIDE SEQUENCE [LARGE SCALE GENOMIC DNA]</scope>
</reference>
<proteinExistence type="predicted"/>
<feature type="transmembrane region" description="Helical" evidence="1">
    <location>
        <begin position="111"/>
        <end position="129"/>
    </location>
</feature>
<keyword evidence="2" id="KW-0732">Signal</keyword>
<evidence type="ECO:0000313" key="3">
    <source>
        <dbReference type="EMBL" id="CAK9118601.1"/>
    </source>
</evidence>
<evidence type="ECO:0000256" key="2">
    <source>
        <dbReference type="SAM" id="SignalP"/>
    </source>
</evidence>
<sequence>MVSIARPLVFAAILHRYVAAQGGDSAFLLQQGMEALHGNRRKAIVAQQNLAAVDPPDGMTAELVHMRPSLLALSCVTVAYFTSYAILAIVRAFNQATTSPAGPLEKALESSVMGVCFAPMLCVLFLSVYKRADTLAHNEPYLYGLPPMYVRVAFTCAVLAFVAQMVFYIGREWSIHKQAGFQMRRVPPFWNNLFNISMIFMYLAVVVTVFGLIDMQEPSQLVEEGGALPLSAGIFCSNALLVLYLAVYAALQIAKTLDVDFRERGTYPASLFDPSRYVIEVLKMAAASVQTAPMLAVACVAVQLTIESRSEKLPRVVENAMYMSCLGIYLQAIICIVTPFITNAELKVVRGTVDTPDVVDFATAHSQLFNLMSAARWIATAVLYGGVAVTCSYLWGQKYEPAWAILVMHLITYFFIVHLFLWLCNTLRSFLSGGLMDSVRTLTTAKDAVSICPMLAVLFIECWVAALDVKTKEGMRGVPQGYAQDYMFVATWALLMQLIMCFVNGFIFSLPKDLKVMRVCGNSVGGGLSAIWFVYYLAMVTVYASILIVFMARYTNNSDTATGDGAWFKTLNSL</sequence>
<protein>
    <submittedName>
        <fullName evidence="3">Uncharacterized protein</fullName>
    </submittedName>
</protein>
<evidence type="ECO:0000313" key="4">
    <source>
        <dbReference type="Proteomes" id="UP001642484"/>
    </source>
</evidence>
<name>A0ABP0T1M8_9DINO</name>
<dbReference type="EMBL" id="CAXAMN010029050">
    <property type="protein sequence ID" value="CAK9118601.1"/>
    <property type="molecule type" value="Genomic_DNA"/>
</dbReference>
<feature type="transmembrane region" description="Helical" evidence="1">
    <location>
        <begin position="69"/>
        <end position="90"/>
    </location>
</feature>
<feature type="transmembrane region" description="Helical" evidence="1">
    <location>
        <begin position="189"/>
        <end position="212"/>
    </location>
</feature>
<feature type="transmembrane region" description="Helical" evidence="1">
    <location>
        <begin position="321"/>
        <end position="341"/>
    </location>
</feature>
<feature type="transmembrane region" description="Helical" evidence="1">
    <location>
        <begin position="448"/>
        <end position="466"/>
    </location>
</feature>
<keyword evidence="4" id="KW-1185">Reference proteome</keyword>
<feature type="transmembrane region" description="Helical" evidence="1">
    <location>
        <begin position="530"/>
        <end position="552"/>
    </location>
</feature>
<evidence type="ECO:0000256" key="1">
    <source>
        <dbReference type="SAM" id="Phobius"/>
    </source>
</evidence>
<feature type="transmembrane region" description="Helical" evidence="1">
    <location>
        <begin position="402"/>
        <end position="427"/>
    </location>
</feature>
<feature type="transmembrane region" description="Helical" evidence="1">
    <location>
        <begin position="486"/>
        <end position="510"/>
    </location>
</feature>
<feature type="transmembrane region" description="Helical" evidence="1">
    <location>
        <begin position="149"/>
        <end position="169"/>
    </location>
</feature>
<feature type="signal peptide" evidence="2">
    <location>
        <begin position="1"/>
        <end position="20"/>
    </location>
</feature>
<gene>
    <name evidence="3" type="ORF">CCMP2556_LOCUS55643</name>
</gene>
<keyword evidence="1" id="KW-0812">Transmembrane</keyword>
<comment type="caution">
    <text evidence="3">The sequence shown here is derived from an EMBL/GenBank/DDBJ whole genome shotgun (WGS) entry which is preliminary data.</text>
</comment>